<evidence type="ECO:0000313" key="13">
    <source>
        <dbReference type="EMBL" id="SDF85377.1"/>
    </source>
</evidence>
<evidence type="ECO:0000256" key="2">
    <source>
        <dbReference type="ARBA" id="ARBA00009156"/>
    </source>
</evidence>
<evidence type="ECO:0000256" key="8">
    <source>
        <dbReference type="ARBA" id="ARBA00052101"/>
    </source>
</evidence>
<dbReference type="GO" id="GO:0005829">
    <property type="term" value="C:cytosol"/>
    <property type="evidence" value="ECO:0007669"/>
    <property type="project" value="TreeGrafter"/>
</dbReference>
<comment type="activity regulation">
    <text evidence="9">Inhibited by fructose 1,6-bisphosphate (FBP).</text>
</comment>
<evidence type="ECO:0000256" key="4">
    <source>
        <dbReference type="ARBA" id="ARBA00022741"/>
    </source>
</evidence>
<dbReference type="InterPro" id="IPR000577">
    <property type="entry name" value="Carb_kinase_FGGY"/>
</dbReference>
<keyword evidence="7 9" id="KW-0067">ATP-binding</keyword>
<feature type="binding site" evidence="9">
    <location>
        <position position="84"/>
    </location>
    <ligand>
        <name>glycerol</name>
        <dbReference type="ChEBI" id="CHEBI:17754"/>
    </ligand>
</feature>
<dbReference type="Pfam" id="PF00370">
    <property type="entry name" value="FGGY_N"/>
    <property type="match status" value="1"/>
</dbReference>
<dbReference type="AlphaFoldDB" id="A0A1G7PGM7"/>
<feature type="binding site" evidence="9">
    <location>
        <position position="135"/>
    </location>
    <ligand>
        <name>glycerol</name>
        <dbReference type="ChEBI" id="CHEBI:17754"/>
    </ligand>
</feature>
<comment type="pathway">
    <text evidence="1 9">Polyol metabolism; glycerol degradation via glycerol kinase pathway; sn-glycerol 3-phosphate from glycerol: step 1/1.</text>
</comment>
<dbReference type="OrthoDB" id="9805576at2"/>
<dbReference type="Pfam" id="PF02782">
    <property type="entry name" value="FGGY_C"/>
    <property type="match status" value="1"/>
</dbReference>
<feature type="domain" description="Carbohydrate kinase FGGY C-terminal" evidence="12">
    <location>
        <begin position="263"/>
        <end position="453"/>
    </location>
</feature>
<evidence type="ECO:0000256" key="7">
    <source>
        <dbReference type="ARBA" id="ARBA00022840"/>
    </source>
</evidence>
<dbReference type="PANTHER" id="PTHR10196:SF78">
    <property type="entry name" value="GLYCEROL KINASE"/>
    <property type="match status" value="1"/>
</dbReference>
<comment type="catalytic activity">
    <reaction evidence="8 9">
        <text>glycerol + ATP = sn-glycerol 3-phosphate + ADP + H(+)</text>
        <dbReference type="Rhea" id="RHEA:21644"/>
        <dbReference type="ChEBI" id="CHEBI:15378"/>
        <dbReference type="ChEBI" id="CHEBI:17754"/>
        <dbReference type="ChEBI" id="CHEBI:30616"/>
        <dbReference type="ChEBI" id="CHEBI:57597"/>
        <dbReference type="ChEBI" id="CHEBI:456216"/>
        <dbReference type="EC" id="2.7.1.30"/>
    </reaction>
</comment>
<feature type="binding site" evidence="9">
    <location>
        <position position="14"/>
    </location>
    <ligand>
        <name>ATP</name>
        <dbReference type="ChEBI" id="CHEBI:30616"/>
    </ligand>
</feature>
<feature type="binding site" evidence="9">
    <location>
        <position position="414"/>
    </location>
    <ligand>
        <name>ADP</name>
        <dbReference type="ChEBI" id="CHEBI:456216"/>
    </ligand>
</feature>
<evidence type="ECO:0000259" key="11">
    <source>
        <dbReference type="Pfam" id="PF00370"/>
    </source>
</evidence>
<evidence type="ECO:0000256" key="5">
    <source>
        <dbReference type="ARBA" id="ARBA00022777"/>
    </source>
</evidence>
<evidence type="ECO:0000256" key="3">
    <source>
        <dbReference type="ARBA" id="ARBA00022679"/>
    </source>
</evidence>
<evidence type="ECO:0000259" key="12">
    <source>
        <dbReference type="Pfam" id="PF02782"/>
    </source>
</evidence>
<dbReference type="PANTHER" id="PTHR10196">
    <property type="entry name" value="SUGAR KINASE"/>
    <property type="match status" value="1"/>
</dbReference>
<dbReference type="SUPFAM" id="SSF53067">
    <property type="entry name" value="Actin-like ATPase domain"/>
    <property type="match status" value="2"/>
</dbReference>
<dbReference type="InterPro" id="IPR018485">
    <property type="entry name" value="FGGY_C"/>
</dbReference>
<dbReference type="EC" id="2.7.1.30" evidence="9"/>
<dbReference type="PIRSF" id="PIRSF000538">
    <property type="entry name" value="GlpK"/>
    <property type="match status" value="1"/>
</dbReference>
<keyword evidence="5 9" id="KW-0418">Kinase</keyword>
<feature type="binding site" evidence="9">
    <location>
        <position position="135"/>
    </location>
    <ligand>
        <name>sn-glycerol 3-phosphate</name>
        <dbReference type="ChEBI" id="CHEBI:57597"/>
    </ligand>
</feature>
<dbReference type="RefSeq" id="WP_074645866.1">
    <property type="nucleotide sequence ID" value="NZ_FNBL01000008.1"/>
</dbReference>
<feature type="binding site" evidence="9">
    <location>
        <position position="83"/>
    </location>
    <ligand>
        <name>sn-glycerol 3-phosphate</name>
        <dbReference type="ChEBI" id="CHEBI:57597"/>
    </ligand>
</feature>
<dbReference type="CDD" id="cd07786">
    <property type="entry name" value="FGGY_EcGK_like"/>
    <property type="match status" value="1"/>
</dbReference>
<dbReference type="NCBIfam" id="TIGR01311">
    <property type="entry name" value="glycerol_kin"/>
    <property type="match status" value="1"/>
</dbReference>
<feature type="binding site" evidence="9">
    <location>
        <position position="315"/>
    </location>
    <ligand>
        <name>ATP</name>
        <dbReference type="ChEBI" id="CHEBI:30616"/>
    </ligand>
</feature>
<evidence type="ECO:0000256" key="9">
    <source>
        <dbReference type="HAMAP-Rule" id="MF_00186"/>
    </source>
</evidence>
<feature type="binding site" evidence="9">
    <location>
        <position position="268"/>
    </location>
    <ligand>
        <name>ADP</name>
        <dbReference type="ChEBI" id="CHEBI:456216"/>
    </ligand>
</feature>
<dbReference type="FunFam" id="3.30.420.40:FF:000008">
    <property type="entry name" value="Glycerol kinase"/>
    <property type="match status" value="1"/>
</dbReference>
<accession>A0A1G7PGM7</accession>
<keyword evidence="4 9" id="KW-0547">Nucleotide-binding</keyword>
<dbReference type="Proteomes" id="UP000182284">
    <property type="component" value="Unassembled WGS sequence"/>
</dbReference>
<proteinExistence type="inferred from homology"/>
<feature type="binding site" evidence="9">
    <location>
        <position position="12"/>
    </location>
    <ligand>
        <name>sn-glycerol 3-phosphate</name>
        <dbReference type="ChEBI" id="CHEBI:57597"/>
    </ligand>
</feature>
<keyword evidence="6 9" id="KW-0319">Glycerol metabolism</keyword>
<comment type="similarity">
    <text evidence="2 9 10">Belongs to the FGGY kinase family.</text>
</comment>
<dbReference type="PROSITE" id="PS00445">
    <property type="entry name" value="FGGY_KINASES_2"/>
    <property type="match status" value="1"/>
</dbReference>
<dbReference type="GO" id="GO:0005524">
    <property type="term" value="F:ATP binding"/>
    <property type="evidence" value="ECO:0007669"/>
    <property type="project" value="UniProtKB-UniRule"/>
</dbReference>
<dbReference type="InterPro" id="IPR018483">
    <property type="entry name" value="Carb_kinase_FGGY_CS"/>
</dbReference>
<comment type="function">
    <text evidence="9">Key enzyme in the regulation of glycerol uptake and metabolism. Catalyzes the phosphorylation of glycerol to yield sn-glycerol 3-phosphate.</text>
</comment>
<feature type="binding site" evidence="9">
    <location>
        <position position="84"/>
    </location>
    <ligand>
        <name>sn-glycerol 3-phosphate</name>
        <dbReference type="ChEBI" id="CHEBI:57597"/>
    </ligand>
</feature>
<reference evidence="13 14" key="1">
    <citation type="submission" date="2016-10" db="EMBL/GenBank/DDBJ databases">
        <authorList>
            <person name="de Groot N.N."/>
        </authorList>
    </citation>
    <scope>NUCLEOTIDE SEQUENCE [LARGE SCALE GENOMIC DNA]</scope>
    <source>
        <strain evidence="13 14">DSM 27375</strain>
    </source>
</reference>
<dbReference type="HAMAP" id="MF_00186">
    <property type="entry name" value="Glycerol_kin"/>
    <property type="match status" value="1"/>
</dbReference>
<dbReference type="GO" id="GO:0019563">
    <property type="term" value="P:glycerol catabolic process"/>
    <property type="evidence" value="ECO:0007669"/>
    <property type="project" value="UniProtKB-UniRule"/>
</dbReference>
<feature type="binding site" evidence="9">
    <location>
        <position position="247"/>
    </location>
    <ligand>
        <name>glycerol</name>
        <dbReference type="ChEBI" id="CHEBI:17754"/>
    </ligand>
</feature>
<evidence type="ECO:0000256" key="1">
    <source>
        <dbReference type="ARBA" id="ARBA00005190"/>
    </source>
</evidence>
<protein>
    <recommendedName>
        <fullName evidence="9">Glycerol kinase</fullName>
        <ecNumber evidence="9">2.7.1.30</ecNumber>
    </recommendedName>
    <alternativeName>
        <fullName evidence="9">ATP:glycerol 3-phosphotransferase</fullName>
    </alternativeName>
    <alternativeName>
        <fullName evidence="9">Glycerokinase</fullName>
        <shortName evidence="9">GK</shortName>
    </alternativeName>
</protein>
<feature type="binding site" evidence="9">
    <location>
        <position position="418"/>
    </location>
    <ligand>
        <name>ADP</name>
        <dbReference type="ChEBI" id="CHEBI:456216"/>
    </ligand>
</feature>
<dbReference type="EMBL" id="FNBL01000008">
    <property type="protein sequence ID" value="SDF85377.1"/>
    <property type="molecule type" value="Genomic_DNA"/>
</dbReference>
<dbReference type="FunFam" id="3.30.420.40:FF:000007">
    <property type="entry name" value="Glycerol kinase"/>
    <property type="match status" value="1"/>
</dbReference>
<dbReference type="UniPathway" id="UPA00618">
    <property type="reaction ID" value="UER00672"/>
</dbReference>
<dbReference type="Gene3D" id="3.30.420.40">
    <property type="match status" value="2"/>
</dbReference>
<evidence type="ECO:0000313" key="14">
    <source>
        <dbReference type="Proteomes" id="UP000182284"/>
    </source>
</evidence>
<dbReference type="InterPro" id="IPR005999">
    <property type="entry name" value="Glycerol_kin"/>
</dbReference>
<feature type="binding site" evidence="9">
    <location>
        <position position="83"/>
    </location>
    <ligand>
        <name>glycerol</name>
        <dbReference type="ChEBI" id="CHEBI:17754"/>
    </ligand>
</feature>
<feature type="binding site" evidence="9">
    <location>
        <position position="16"/>
    </location>
    <ligand>
        <name>ADP</name>
        <dbReference type="ChEBI" id="CHEBI:456216"/>
    </ligand>
</feature>
<dbReference type="InterPro" id="IPR018484">
    <property type="entry name" value="FGGY_N"/>
</dbReference>
<dbReference type="InterPro" id="IPR043129">
    <property type="entry name" value="ATPase_NBD"/>
</dbReference>
<evidence type="ECO:0000256" key="10">
    <source>
        <dbReference type="RuleBase" id="RU003733"/>
    </source>
</evidence>
<name>A0A1G7PGM7_9RHOB</name>
<organism evidence="13 14">
    <name type="scientific">Celeribacter baekdonensis</name>
    <dbReference type="NCBI Taxonomy" id="875171"/>
    <lineage>
        <taxon>Bacteria</taxon>
        <taxon>Pseudomonadati</taxon>
        <taxon>Pseudomonadota</taxon>
        <taxon>Alphaproteobacteria</taxon>
        <taxon>Rhodobacterales</taxon>
        <taxon>Roseobacteraceae</taxon>
        <taxon>Celeribacter</taxon>
    </lineage>
</organism>
<gene>
    <name evidence="9" type="primary">glpK</name>
    <name evidence="13" type="ORF">SAMN04488117_10821</name>
</gene>
<feature type="binding site" evidence="9">
    <location>
        <position position="311"/>
    </location>
    <ligand>
        <name>ATP</name>
        <dbReference type="ChEBI" id="CHEBI:30616"/>
    </ligand>
</feature>
<feature type="binding site" evidence="9">
    <location>
        <position position="268"/>
    </location>
    <ligand>
        <name>ATP</name>
        <dbReference type="ChEBI" id="CHEBI:30616"/>
    </ligand>
</feature>
<feature type="binding site" evidence="9">
    <location>
        <position position="13"/>
    </location>
    <ligand>
        <name>ATP</name>
        <dbReference type="ChEBI" id="CHEBI:30616"/>
    </ligand>
</feature>
<feature type="binding site" evidence="9">
    <location>
        <position position="246"/>
    </location>
    <ligand>
        <name>sn-glycerol 3-phosphate</name>
        <dbReference type="ChEBI" id="CHEBI:57597"/>
    </ligand>
</feature>
<dbReference type="GO" id="GO:0004370">
    <property type="term" value="F:glycerol kinase activity"/>
    <property type="evidence" value="ECO:0007669"/>
    <property type="project" value="UniProtKB-UniRule"/>
</dbReference>
<evidence type="ECO:0000256" key="6">
    <source>
        <dbReference type="ARBA" id="ARBA00022798"/>
    </source>
</evidence>
<sequence>MSNTILSLDQGTTSTRAILFDADLRPISSAQEEFTQYYPHPGWVEHDAMDLWQTSVRVIRNVFTDTVTDSGAYPAALGLTNQRETTVVWDAETGKPIAPAIVWQDRRTSNTCAKLREEGFEAEVTKRTGLLLDPYFSATKLAFILDQTEDAREMARAGRLKFGTVDTWLIWNLTEGNPGGRVHATDATNACRTMLYNIHEGAWDATICDRLGIPTEMLPEVRDSSADFGETTLFGAPIPIRGVAGDQQAATVGQACFRPGMMKSTYGTGCFALLNTGTTPVTSQNRMLTTIAYQLNGTPTYALEGSIFVAGAVVQWLRDGLGIITDAKQTLELAQQADPEQNLYLVPAFTGLGAPWWDAEARGAIFGLTRNTGPAEFARAALESIGYQTRDLIEAMHADWSATPEDTTLRVDGGLSANPFAMQFLSDILGAPVDRPANLETTALGAAYLAGLAVDLCPPPEEFAKVWRADATFSPQMDAALRKEKYDGWTDAIHRTLSKR</sequence>
<feature type="domain" description="Carbohydrate kinase FGGY N-terminal" evidence="11">
    <location>
        <begin position="5"/>
        <end position="253"/>
    </location>
</feature>
<feature type="binding site" evidence="9">
    <location>
        <position position="311"/>
    </location>
    <ligand>
        <name>ADP</name>
        <dbReference type="ChEBI" id="CHEBI:456216"/>
    </ligand>
</feature>
<feature type="binding site" evidence="9">
    <location>
        <position position="246"/>
    </location>
    <ligand>
        <name>glycerol</name>
        <dbReference type="ChEBI" id="CHEBI:17754"/>
    </ligand>
</feature>
<dbReference type="NCBIfam" id="NF000756">
    <property type="entry name" value="PRK00047.1"/>
    <property type="match status" value="1"/>
</dbReference>
<keyword evidence="3 9" id="KW-0808">Transferase</keyword>
<dbReference type="GO" id="GO:0006072">
    <property type="term" value="P:glycerol-3-phosphate metabolic process"/>
    <property type="evidence" value="ECO:0007669"/>
    <property type="project" value="InterPro"/>
</dbReference>
<feature type="binding site" evidence="9">
    <location>
        <position position="12"/>
    </location>
    <ligand>
        <name>ADP</name>
        <dbReference type="ChEBI" id="CHEBI:456216"/>
    </ligand>
</feature>
<feature type="binding site" evidence="9">
    <location>
        <position position="414"/>
    </location>
    <ligand>
        <name>ATP</name>
        <dbReference type="ChEBI" id="CHEBI:30616"/>
    </ligand>
</feature>
<feature type="binding site" evidence="9">
    <location>
        <position position="12"/>
    </location>
    <ligand>
        <name>ATP</name>
        <dbReference type="ChEBI" id="CHEBI:30616"/>
    </ligand>
</feature>